<dbReference type="Gene3D" id="3.40.50.1820">
    <property type="entry name" value="alpha/beta hydrolase"/>
    <property type="match status" value="1"/>
</dbReference>
<protein>
    <recommendedName>
        <fullName evidence="1">AB hydrolase-1 domain-containing protein</fullName>
    </recommendedName>
</protein>
<evidence type="ECO:0000259" key="1">
    <source>
        <dbReference type="Pfam" id="PF00561"/>
    </source>
</evidence>
<dbReference type="AlphaFoldDB" id="A0AA38XEU9"/>
<reference evidence="2" key="1">
    <citation type="submission" date="2022-10" db="EMBL/GenBank/DDBJ databases">
        <title>Culturing micro-colonial fungi from biological soil crusts in the Mojave desert and describing Neophaeococcomyces mojavensis, and introducing the new genera and species Taxawa tesnikishii.</title>
        <authorList>
            <person name="Kurbessoian T."/>
            <person name="Stajich J.E."/>
        </authorList>
    </citation>
    <scope>NUCLEOTIDE SEQUENCE</scope>
    <source>
        <strain evidence="2">TK_41</strain>
    </source>
</reference>
<proteinExistence type="predicted"/>
<dbReference type="InterPro" id="IPR050471">
    <property type="entry name" value="AB_hydrolase"/>
</dbReference>
<dbReference type="InterPro" id="IPR000073">
    <property type="entry name" value="AB_hydrolase_1"/>
</dbReference>
<comment type="caution">
    <text evidence="2">The sequence shown here is derived from an EMBL/GenBank/DDBJ whole genome shotgun (WGS) entry which is preliminary data.</text>
</comment>
<name>A0AA38XEU9_9EURO</name>
<keyword evidence="3" id="KW-1185">Reference proteome</keyword>
<organism evidence="2 3">
    <name type="scientific">Cladophialophora chaetospira</name>
    <dbReference type="NCBI Taxonomy" id="386627"/>
    <lineage>
        <taxon>Eukaryota</taxon>
        <taxon>Fungi</taxon>
        <taxon>Dikarya</taxon>
        <taxon>Ascomycota</taxon>
        <taxon>Pezizomycotina</taxon>
        <taxon>Eurotiomycetes</taxon>
        <taxon>Chaetothyriomycetidae</taxon>
        <taxon>Chaetothyriales</taxon>
        <taxon>Herpotrichiellaceae</taxon>
        <taxon>Cladophialophora</taxon>
    </lineage>
</organism>
<dbReference type="Proteomes" id="UP001172673">
    <property type="component" value="Unassembled WGS sequence"/>
</dbReference>
<dbReference type="SUPFAM" id="SSF53474">
    <property type="entry name" value="alpha/beta-Hydrolases"/>
    <property type="match status" value="1"/>
</dbReference>
<dbReference type="EMBL" id="JAPDRK010000005">
    <property type="protein sequence ID" value="KAJ9612107.1"/>
    <property type="molecule type" value="Genomic_DNA"/>
</dbReference>
<evidence type="ECO:0000313" key="2">
    <source>
        <dbReference type="EMBL" id="KAJ9612107.1"/>
    </source>
</evidence>
<dbReference type="InterPro" id="IPR029058">
    <property type="entry name" value="AB_hydrolase_fold"/>
</dbReference>
<sequence length="263" mass="29327">MRTRSSVTSKDAVHWYYEQEGSGPHVVLIPDGLGECQMFDKPMTLIAEKGFTVTTFDMPGMSRSSDAPPETYQDITAQKLARYVIGICDELSIDVATFWGSSSGGCTVLALAADYPERVRNGLPHEVPTYLMDNLKPLLDADDDTVSKSMSEEVALRSCGNEAAWHALGDEAHARLWKNYPRWARGYPRTIPQSSPTGEDDLKKRPLNWTVGAMTPTFLFLDNIVTATKVGVPFKVIPGMHFPYVSHPEEFAEYVVENTRKYL</sequence>
<gene>
    <name evidence="2" type="ORF">H2200_003704</name>
</gene>
<dbReference type="PANTHER" id="PTHR43433">
    <property type="entry name" value="HYDROLASE, ALPHA/BETA FOLD FAMILY PROTEIN"/>
    <property type="match status" value="1"/>
</dbReference>
<dbReference type="Pfam" id="PF00561">
    <property type="entry name" value="Abhydrolase_1"/>
    <property type="match status" value="1"/>
</dbReference>
<dbReference type="PANTHER" id="PTHR43433:SF10">
    <property type="entry name" value="AB HYDROLASE-1 DOMAIN-CONTAINING PROTEIN"/>
    <property type="match status" value="1"/>
</dbReference>
<feature type="domain" description="AB hydrolase-1" evidence="1">
    <location>
        <begin position="25"/>
        <end position="211"/>
    </location>
</feature>
<accession>A0AA38XEU9</accession>
<evidence type="ECO:0000313" key="3">
    <source>
        <dbReference type="Proteomes" id="UP001172673"/>
    </source>
</evidence>